<name>A0A1G9ZC42_9FIRM</name>
<dbReference type="Proteomes" id="UP000187651">
    <property type="component" value="Unassembled WGS sequence"/>
</dbReference>
<dbReference type="EMBL" id="FNHZ01000007">
    <property type="protein sequence ID" value="SDN18063.1"/>
    <property type="molecule type" value="Genomic_DNA"/>
</dbReference>
<dbReference type="Gene3D" id="2.40.10.220">
    <property type="entry name" value="predicted glycosyltransferase like domains"/>
    <property type="match status" value="1"/>
</dbReference>
<proteinExistence type="predicted"/>
<feature type="domain" description="PilZ" evidence="1">
    <location>
        <begin position="106"/>
        <end position="230"/>
    </location>
</feature>
<keyword evidence="3" id="KW-0966">Cell projection</keyword>
<evidence type="ECO:0000259" key="2">
    <source>
        <dbReference type="Pfam" id="PF12945"/>
    </source>
</evidence>
<protein>
    <submittedName>
        <fullName evidence="3">C-di-GMP-binding flagellar brake protein YcgR, contains PilZNR and PilZ domains</fullName>
    </submittedName>
</protein>
<keyword evidence="3" id="KW-0969">Cilium</keyword>
<dbReference type="AlphaFoldDB" id="A0A1G9ZC42"/>
<keyword evidence="3" id="KW-0282">Flagellum</keyword>
<sequence length="241" mass="28231">MLDNIVLGTKIELQKRMDRFSLSQQSKRSYISQVLDYSEEDEDELVCAMPIFEGRIIPLEVNSEYDAFFYTSKGIYKAAVSITRRAKERNIYTVNLKLLSNPEKFQRREYYRLECTIEVQYSLFNEEETQYFLRHSKLPNNLQANPVKAIIVDISGGGVRVFTQEQLNTGSFILLNFQLFISGKLKQFNVAGKIVMSLESPNVSDIYDTRIEFKRIADNERSEIVKYIFEQQRQLRNKERG</sequence>
<dbReference type="InterPro" id="IPR009875">
    <property type="entry name" value="PilZ_domain"/>
</dbReference>
<accession>A0A1G9ZC42</accession>
<feature type="domain" description="Type III secretion system flagellar brake protein YcgR PilZN" evidence="2">
    <location>
        <begin position="23"/>
        <end position="96"/>
    </location>
</feature>
<dbReference type="Pfam" id="PF12945">
    <property type="entry name" value="PilZNR"/>
    <property type="match status" value="1"/>
</dbReference>
<dbReference type="RefSeq" id="WP_074522092.1">
    <property type="nucleotide sequence ID" value="NZ_FNHZ01000007.1"/>
</dbReference>
<organism evidence="3 4">
    <name type="scientific">Lachnospira pectinoschiza</name>
    <dbReference type="NCBI Taxonomy" id="28052"/>
    <lineage>
        <taxon>Bacteria</taxon>
        <taxon>Bacillati</taxon>
        <taxon>Bacillota</taxon>
        <taxon>Clostridia</taxon>
        <taxon>Lachnospirales</taxon>
        <taxon>Lachnospiraceae</taxon>
        <taxon>Lachnospira</taxon>
    </lineage>
</organism>
<gene>
    <name evidence="3" type="ORF">SAMN05216544_2093</name>
</gene>
<dbReference type="InterPro" id="IPR009926">
    <property type="entry name" value="T3SS_YcgR_PilZN"/>
</dbReference>
<evidence type="ECO:0000313" key="4">
    <source>
        <dbReference type="Proteomes" id="UP000187651"/>
    </source>
</evidence>
<dbReference type="OrthoDB" id="9783080at2"/>
<evidence type="ECO:0000259" key="1">
    <source>
        <dbReference type="Pfam" id="PF07238"/>
    </source>
</evidence>
<reference evidence="4" key="1">
    <citation type="submission" date="2016-10" db="EMBL/GenBank/DDBJ databases">
        <authorList>
            <person name="Varghese N."/>
            <person name="Submissions S."/>
        </authorList>
    </citation>
    <scope>NUCLEOTIDE SEQUENCE [LARGE SCALE GENOMIC DNA]</scope>
    <source>
        <strain evidence="4">M83</strain>
    </source>
</reference>
<dbReference type="SUPFAM" id="SSF141371">
    <property type="entry name" value="PilZ domain-like"/>
    <property type="match status" value="1"/>
</dbReference>
<evidence type="ECO:0000313" key="3">
    <source>
        <dbReference type="EMBL" id="SDN18063.1"/>
    </source>
</evidence>
<dbReference type="GO" id="GO:0035438">
    <property type="term" value="F:cyclic-di-GMP binding"/>
    <property type="evidence" value="ECO:0007669"/>
    <property type="project" value="InterPro"/>
</dbReference>
<dbReference type="Pfam" id="PF07238">
    <property type="entry name" value="PilZ"/>
    <property type="match status" value="1"/>
</dbReference>
<keyword evidence="4" id="KW-1185">Reference proteome</keyword>